<dbReference type="AlphaFoldDB" id="A0A8K0L836"/>
<reference evidence="1" key="1">
    <citation type="submission" date="2021-07" db="EMBL/GenBank/DDBJ databases">
        <title>Elsinoe batatas strain:CRI-CJ2 Genome sequencing and assembly.</title>
        <authorList>
            <person name="Huang L."/>
        </authorList>
    </citation>
    <scope>NUCLEOTIDE SEQUENCE</scope>
    <source>
        <strain evidence="1">CRI-CJ2</strain>
    </source>
</reference>
<sequence>MKLLHMRRDRTTSCMSVASAMPGSDDEWSKIYPAVPLVSSPGFYAQQDTDLLGHKKHAIYSIGLPK</sequence>
<name>A0A8K0L836_9PEZI</name>
<proteinExistence type="predicted"/>
<protein>
    <submittedName>
        <fullName evidence="1">Uncharacterized protein</fullName>
    </submittedName>
</protein>
<dbReference type="Proteomes" id="UP000809789">
    <property type="component" value="Unassembled WGS sequence"/>
</dbReference>
<evidence type="ECO:0000313" key="2">
    <source>
        <dbReference type="Proteomes" id="UP000809789"/>
    </source>
</evidence>
<dbReference type="EMBL" id="JAESVG020000003">
    <property type="protein sequence ID" value="KAG8629481.1"/>
    <property type="molecule type" value="Genomic_DNA"/>
</dbReference>
<comment type="caution">
    <text evidence="1">The sequence shown here is derived from an EMBL/GenBank/DDBJ whole genome shotgun (WGS) entry which is preliminary data.</text>
</comment>
<accession>A0A8K0L836</accession>
<evidence type="ECO:0000313" key="1">
    <source>
        <dbReference type="EMBL" id="KAG8629481.1"/>
    </source>
</evidence>
<gene>
    <name evidence="1" type="ORF">KVT40_003346</name>
</gene>
<organism evidence="1 2">
    <name type="scientific">Elsinoe batatas</name>
    <dbReference type="NCBI Taxonomy" id="2601811"/>
    <lineage>
        <taxon>Eukaryota</taxon>
        <taxon>Fungi</taxon>
        <taxon>Dikarya</taxon>
        <taxon>Ascomycota</taxon>
        <taxon>Pezizomycotina</taxon>
        <taxon>Dothideomycetes</taxon>
        <taxon>Dothideomycetidae</taxon>
        <taxon>Myriangiales</taxon>
        <taxon>Elsinoaceae</taxon>
        <taxon>Elsinoe</taxon>
    </lineage>
</organism>
<dbReference type="OrthoDB" id="10440246at2759"/>
<keyword evidence="2" id="KW-1185">Reference proteome</keyword>